<dbReference type="InterPro" id="IPR006311">
    <property type="entry name" value="TAT_signal"/>
</dbReference>
<reference evidence="2" key="1">
    <citation type="submission" date="2023-07" db="EMBL/GenBank/DDBJ databases">
        <title>Sequencing the genomes of 1000 actinobacteria strains.</title>
        <authorList>
            <person name="Klenk H.-P."/>
        </authorList>
    </citation>
    <scope>NUCLEOTIDE SEQUENCE</scope>
    <source>
        <strain evidence="2">DSM 44707</strain>
    </source>
</reference>
<dbReference type="RefSeq" id="WP_310364624.1">
    <property type="nucleotide sequence ID" value="NZ_JAVDYB010000001.1"/>
</dbReference>
<name>A0AAE3YLD7_9ACTN</name>
<evidence type="ECO:0000313" key="3">
    <source>
        <dbReference type="Proteomes" id="UP001183643"/>
    </source>
</evidence>
<evidence type="ECO:0000256" key="1">
    <source>
        <dbReference type="SAM" id="SignalP"/>
    </source>
</evidence>
<gene>
    <name evidence="2" type="ORF">J2S41_001430</name>
</gene>
<sequence length="111" mass="11872">MDRTRIGRRSLLALGAGAAAAPLLTACAGASTTGAGGEGTVTLLSNQFSPVEERQRFEAILKARVTAAPVAFNQVETGSSRRRCRVRWIPASRRSAWSARSTATWRRTRAG</sequence>
<dbReference type="PROSITE" id="PS51318">
    <property type="entry name" value="TAT"/>
    <property type="match status" value="1"/>
</dbReference>
<comment type="caution">
    <text evidence="2">The sequence shown here is derived from an EMBL/GenBank/DDBJ whole genome shotgun (WGS) entry which is preliminary data.</text>
</comment>
<accession>A0AAE3YLD7</accession>
<dbReference type="Proteomes" id="UP001183643">
    <property type="component" value="Unassembled WGS sequence"/>
</dbReference>
<dbReference type="PROSITE" id="PS51257">
    <property type="entry name" value="PROKAR_LIPOPROTEIN"/>
    <property type="match status" value="1"/>
</dbReference>
<keyword evidence="1" id="KW-0732">Signal</keyword>
<feature type="chain" id="PRO_5042258248" evidence="1">
    <location>
        <begin position="29"/>
        <end position="111"/>
    </location>
</feature>
<protein>
    <submittedName>
        <fullName evidence="2">ABC-type glycerol-3-phosphate transport system substrate-binding protein</fullName>
    </submittedName>
</protein>
<proteinExistence type="predicted"/>
<evidence type="ECO:0000313" key="2">
    <source>
        <dbReference type="EMBL" id="MDR7274652.1"/>
    </source>
</evidence>
<dbReference type="EMBL" id="JAVDYB010000001">
    <property type="protein sequence ID" value="MDR7274652.1"/>
    <property type="molecule type" value="Genomic_DNA"/>
</dbReference>
<feature type="signal peptide" evidence="1">
    <location>
        <begin position="1"/>
        <end position="28"/>
    </location>
</feature>
<dbReference type="AlphaFoldDB" id="A0AAE3YLD7"/>
<keyword evidence="3" id="KW-1185">Reference proteome</keyword>
<organism evidence="2 3">
    <name type="scientific">Catenuloplanes atrovinosus</name>
    <dbReference type="NCBI Taxonomy" id="137266"/>
    <lineage>
        <taxon>Bacteria</taxon>
        <taxon>Bacillati</taxon>
        <taxon>Actinomycetota</taxon>
        <taxon>Actinomycetes</taxon>
        <taxon>Micromonosporales</taxon>
        <taxon>Micromonosporaceae</taxon>
        <taxon>Catenuloplanes</taxon>
    </lineage>
</organism>